<name>D7FKV5_ECTSI</name>
<dbReference type="STRING" id="2880.D7FKV5"/>
<organism evidence="11 12">
    <name type="scientific">Ectocarpus siliculosus</name>
    <name type="common">Brown alga</name>
    <name type="synonym">Conferva siliculosa</name>
    <dbReference type="NCBI Taxonomy" id="2880"/>
    <lineage>
        <taxon>Eukaryota</taxon>
        <taxon>Sar</taxon>
        <taxon>Stramenopiles</taxon>
        <taxon>Ochrophyta</taxon>
        <taxon>PX clade</taxon>
        <taxon>Phaeophyceae</taxon>
        <taxon>Ectocarpales</taxon>
        <taxon>Ectocarpaceae</taxon>
        <taxon>Ectocarpus</taxon>
    </lineage>
</organism>
<accession>D7FKV5</accession>
<reference evidence="11 12" key="1">
    <citation type="journal article" date="2010" name="Nature">
        <title>The Ectocarpus genome and the independent evolution of multicellularity in brown algae.</title>
        <authorList>
            <person name="Cock J.M."/>
            <person name="Sterck L."/>
            <person name="Rouze P."/>
            <person name="Scornet D."/>
            <person name="Allen A.E."/>
            <person name="Amoutzias G."/>
            <person name="Anthouard V."/>
            <person name="Artiguenave F."/>
            <person name="Aury J.M."/>
            <person name="Badger J.H."/>
            <person name="Beszteri B."/>
            <person name="Billiau K."/>
            <person name="Bonnet E."/>
            <person name="Bothwell J.H."/>
            <person name="Bowler C."/>
            <person name="Boyen C."/>
            <person name="Brownlee C."/>
            <person name="Carrano C.J."/>
            <person name="Charrier B."/>
            <person name="Cho G.Y."/>
            <person name="Coelho S.M."/>
            <person name="Collen J."/>
            <person name="Corre E."/>
            <person name="Da Silva C."/>
            <person name="Delage L."/>
            <person name="Delaroque N."/>
            <person name="Dittami S.M."/>
            <person name="Doulbeau S."/>
            <person name="Elias M."/>
            <person name="Farnham G."/>
            <person name="Gachon C.M."/>
            <person name="Gschloessl B."/>
            <person name="Heesch S."/>
            <person name="Jabbari K."/>
            <person name="Jubin C."/>
            <person name="Kawai H."/>
            <person name="Kimura K."/>
            <person name="Kloareg B."/>
            <person name="Kupper F.C."/>
            <person name="Lang D."/>
            <person name="Le Bail A."/>
            <person name="Leblanc C."/>
            <person name="Lerouge P."/>
            <person name="Lohr M."/>
            <person name="Lopez P.J."/>
            <person name="Martens C."/>
            <person name="Maumus F."/>
            <person name="Michel G."/>
            <person name="Miranda-Saavedra D."/>
            <person name="Morales J."/>
            <person name="Moreau H."/>
            <person name="Motomura T."/>
            <person name="Nagasato C."/>
            <person name="Napoli C.A."/>
            <person name="Nelson D.R."/>
            <person name="Nyvall-Collen P."/>
            <person name="Peters A.F."/>
            <person name="Pommier C."/>
            <person name="Potin P."/>
            <person name="Poulain J."/>
            <person name="Quesneville H."/>
            <person name="Read B."/>
            <person name="Rensing S.A."/>
            <person name="Ritter A."/>
            <person name="Rousvoal S."/>
            <person name="Samanta M."/>
            <person name="Samson G."/>
            <person name="Schroeder D.C."/>
            <person name="Segurens B."/>
            <person name="Strittmatter M."/>
            <person name="Tonon T."/>
            <person name="Tregear J.W."/>
            <person name="Valentin K."/>
            <person name="von Dassow P."/>
            <person name="Yamagishi T."/>
            <person name="Van de Peer Y."/>
            <person name="Wincker P."/>
        </authorList>
    </citation>
    <scope>NUCLEOTIDE SEQUENCE [LARGE SCALE GENOMIC DNA]</scope>
    <source>
        <strain evidence="12">Ec32 / CCAP1310/4</strain>
    </source>
</reference>
<dbReference type="EMBL" id="FN649737">
    <property type="protein sequence ID" value="CBJ29500.1"/>
    <property type="molecule type" value="Genomic_DNA"/>
</dbReference>
<dbReference type="InParanoid" id="D7FKV5"/>
<keyword evidence="7 10" id="KW-0256">Endoplasmic reticulum</keyword>
<dbReference type="EC" id="2.4.1.-" evidence="10"/>
<dbReference type="EMBL" id="FN648060">
    <property type="protein sequence ID" value="CBJ29500.1"/>
    <property type="molecule type" value="Genomic_DNA"/>
</dbReference>
<evidence type="ECO:0000256" key="2">
    <source>
        <dbReference type="ARBA" id="ARBA00004922"/>
    </source>
</evidence>
<feature type="transmembrane region" description="Helical" evidence="10">
    <location>
        <begin position="296"/>
        <end position="316"/>
    </location>
</feature>
<evidence type="ECO:0000256" key="4">
    <source>
        <dbReference type="ARBA" id="ARBA00022676"/>
    </source>
</evidence>
<keyword evidence="8 10" id="KW-1133">Transmembrane helix</keyword>
<evidence type="ECO:0000313" key="12">
    <source>
        <dbReference type="Proteomes" id="UP000002630"/>
    </source>
</evidence>
<evidence type="ECO:0000256" key="3">
    <source>
        <dbReference type="ARBA" id="ARBA00007063"/>
    </source>
</evidence>
<keyword evidence="6 10" id="KW-0812">Transmembrane</keyword>
<keyword evidence="5" id="KW-0808">Transferase</keyword>
<evidence type="ECO:0000256" key="9">
    <source>
        <dbReference type="ARBA" id="ARBA00023136"/>
    </source>
</evidence>
<evidence type="ECO:0000256" key="8">
    <source>
        <dbReference type="ARBA" id="ARBA00022989"/>
    </source>
</evidence>
<protein>
    <recommendedName>
        <fullName evidence="10">Mannosyltransferase</fullName>
        <ecNumber evidence="10">2.4.1.-</ecNumber>
    </recommendedName>
</protein>
<proteinExistence type="inferred from homology"/>
<evidence type="ECO:0000313" key="11">
    <source>
        <dbReference type="EMBL" id="CBJ29500.1"/>
    </source>
</evidence>
<evidence type="ECO:0000256" key="7">
    <source>
        <dbReference type="ARBA" id="ARBA00022824"/>
    </source>
</evidence>
<dbReference type="GO" id="GO:0000026">
    <property type="term" value="F:alpha-1,2-mannosyltransferase activity"/>
    <property type="evidence" value="ECO:0007669"/>
    <property type="project" value="TreeGrafter"/>
</dbReference>
<dbReference type="GO" id="GO:0005789">
    <property type="term" value="C:endoplasmic reticulum membrane"/>
    <property type="evidence" value="ECO:0007669"/>
    <property type="project" value="UniProtKB-SubCell"/>
</dbReference>
<feature type="transmembrane region" description="Helical" evidence="10">
    <location>
        <begin position="122"/>
        <end position="147"/>
    </location>
</feature>
<evidence type="ECO:0000256" key="1">
    <source>
        <dbReference type="ARBA" id="ARBA00004477"/>
    </source>
</evidence>
<evidence type="ECO:0000256" key="5">
    <source>
        <dbReference type="ARBA" id="ARBA00022679"/>
    </source>
</evidence>
<feature type="transmembrane region" description="Helical" evidence="10">
    <location>
        <begin position="20"/>
        <end position="43"/>
    </location>
</feature>
<feature type="transmembrane region" description="Helical" evidence="10">
    <location>
        <begin position="83"/>
        <end position="102"/>
    </location>
</feature>
<evidence type="ECO:0000256" key="10">
    <source>
        <dbReference type="RuleBase" id="RU363075"/>
    </source>
</evidence>
<feature type="transmembrane region" description="Helical" evidence="10">
    <location>
        <begin position="242"/>
        <end position="261"/>
    </location>
</feature>
<dbReference type="GO" id="GO:0006487">
    <property type="term" value="P:protein N-linked glycosylation"/>
    <property type="evidence" value="ECO:0007669"/>
    <property type="project" value="TreeGrafter"/>
</dbReference>
<gene>
    <name evidence="11" type="primary">ALG9</name>
    <name evidence="11" type="ORF">Esi_0149_0036</name>
</gene>
<sequence>MMNAVLSGREYAPQFALRSYFYLLPSVTAARASEIFLSLFGQGNDKPQIWLGVRLFHVLCCTLCEVLMYLAVKQKFGRRAGGFFLLLSATSAGMFVSAPALLPSSSSMTLFMLVMAMWLKGQFSRAILVAMLCVFGTGWPFVGVIFIPMLLNCAWLRLRRGTSFAEGLGAATASATWAVICAVAVASLATWIDSGWYGRNTSPTFNILRYNVLDAGEGRGDELYGVEPASYYVKNLFLNTSVAFPLAVVLPLLALPLYPMADKVAKSELRQKLLMCSPGLLWLAIMFSKPHKEERFLYPVYPSIFLAAACTLDIIVQAASELVEKFRDDARADRKLLPQAMAMACVLFAACLGMCRTAAVVRFHNTPCNVFKFVYYREFRSYWDGPQHLQAIEMMQPVRLCVGGEWHRYPSSFYIPSEKIEVSFLRSDFHGQLPQPFAPTNGTKAEPLQSFNDLNAQEEERFVTLDECDYVLAARFRDYDQYSTRASQAMQDILKTKEQWHTVLSHKLLDPEFSDPALRAFFIPFVSERFVRHGFLSLYRRVGIV</sequence>
<dbReference type="PANTHER" id="PTHR22760:SF2">
    <property type="entry name" value="ALPHA-1,2-MANNOSYLTRANSFERASE ALG9"/>
    <property type="match status" value="1"/>
</dbReference>
<dbReference type="AlphaFoldDB" id="D7FKV5"/>
<dbReference type="OrthoDB" id="497541at2759"/>
<keyword evidence="4 10" id="KW-0328">Glycosyltransferase</keyword>
<comment type="similarity">
    <text evidence="3 10">Belongs to the glycosyltransferase 22 family.</text>
</comment>
<feature type="transmembrane region" description="Helical" evidence="10">
    <location>
        <begin position="49"/>
        <end position="71"/>
    </location>
</feature>
<keyword evidence="9 10" id="KW-0472">Membrane</keyword>
<dbReference type="Pfam" id="PF03901">
    <property type="entry name" value="Glyco_transf_22"/>
    <property type="match status" value="1"/>
</dbReference>
<dbReference type="UniPathway" id="UPA00378"/>
<feature type="transmembrane region" description="Helical" evidence="10">
    <location>
        <begin position="336"/>
        <end position="359"/>
    </location>
</feature>
<dbReference type="InterPro" id="IPR005599">
    <property type="entry name" value="GPI_mannosylTrfase"/>
</dbReference>
<dbReference type="OMA" id="PRDMHAK"/>
<comment type="subcellular location">
    <subcellularLocation>
        <location evidence="1 10">Endoplasmic reticulum membrane</location>
        <topology evidence="1 10">Multi-pass membrane protein</topology>
    </subcellularLocation>
</comment>
<dbReference type="Proteomes" id="UP000002630">
    <property type="component" value="Linkage Group LG12"/>
</dbReference>
<dbReference type="eggNOG" id="KOG2515">
    <property type="taxonomic scope" value="Eukaryota"/>
</dbReference>
<keyword evidence="12" id="KW-1185">Reference proteome</keyword>
<feature type="transmembrane region" description="Helical" evidence="10">
    <location>
        <begin position="168"/>
        <end position="192"/>
    </location>
</feature>
<comment type="pathway">
    <text evidence="2">Protein modification; protein glycosylation.</text>
</comment>
<dbReference type="PANTHER" id="PTHR22760">
    <property type="entry name" value="GLYCOSYLTRANSFERASE"/>
    <property type="match status" value="1"/>
</dbReference>
<evidence type="ECO:0000256" key="6">
    <source>
        <dbReference type="ARBA" id="ARBA00022692"/>
    </source>
</evidence>